<dbReference type="EMBL" id="BTSX01000006">
    <property type="protein sequence ID" value="GMT03037.1"/>
    <property type="molecule type" value="Genomic_DNA"/>
</dbReference>
<dbReference type="InterPro" id="IPR002083">
    <property type="entry name" value="MATH/TRAF_dom"/>
</dbReference>
<feature type="domain" description="MATH" evidence="2">
    <location>
        <begin position="20"/>
        <end position="142"/>
    </location>
</feature>
<dbReference type="CDD" id="cd18186">
    <property type="entry name" value="BTB_POZ_ZBTB_KLHL-like"/>
    <property type="match status" value="2"/>
</dbReference>
<dbReference type="PANTHER" id="PTHR47022">
    <property type="entry name" value="BTB AND MATH DOMAIN-CONTAINING PROTEIN 36-RELATED"/>
    <property type="match status" value="1"/>
</dbReference>
<dbReference type="CDD" id="cd00121">
    <property type="entry name" value="MATH"/>
    <property type="match status" value="1"/>
</dbReference>
<organism evidence="3 4">
    <name type="scientific">Pristionchus entomophagus</name>
    <dbReference type="NCBI Taxonomy" id="358040"/>
    <lineage>
        <taxon>Eukaryota</taxon>
        <taxon>Metazoa</taxon>
        <taxon>Ecdysozoa</taxon>
        <taxon>Nematoda</taxon>
        <taxon>Chromadorea</taxon>
        <taxon>Rhabditida</taxon>
        <taxon>Rhabditina</taxon>
        <taxon>Diplogasteromorpha</taxon>
        <taxon>Diplogasteroidea</taxon>
        <taxon>Neodiplogasteridae</taxon>
        <taxon>Pristionchus</taxon>
    </lineage>
</organism>
<accession>A0AAV5U8D6</accession>
<dbReference type="Gene3D" id="3.30.710.10">
    <property type="entry name" value="Potassium Channel Kv1.1, Chain A"/>
    <property type="match status" value="2"/>
</dbReference>
<dbReference type="SUPFAM" id="SSF54695">
    <property type="entry name" value="POZ domain"/>
    <property type="match status" value="2"/>
</dbReference>
<evidence type="ECO:0000259" key="1">
    <source>
        <dbReference type="PROSITE" id="PS50097"/>
    </source>
</evidence>
<dbReference type="PANTHER" id="PTHR47022:SF1">
    <property type="entry name" value="BTB AND MATH DOMAIN-CONTAINING PROTEIN 36-RELATED"/>
    <property type="match status" value="1"/>
</dbReference>
<gene>
    <name evidence="3" type="ORF">PENTCL1PPCAC_25211</name>
</gene>
<protein>
    <recommendedName>
        <fullName evidence="5">BTB domain-containing protein</fullName>
    </recommendedName>
</protein>
<dbReference type="Gene3D" id="2.60.210.10">
    <property type="entry name" value="Apoptosis, Tumor Necrosis Factor Receptor Associated Protein 2, Chain A"/>
    <property type="match status" value="1"/>
</dbReference>
<sequence>PPRKKQKEGVMRLQADCDNSGVIRFELDQISTLNHNVRFSPVVEVGGVPWRVRVRKNQETQNFTLLVQLESIAAPKNPFTFDVEAQFILIHSDESKSFSVTRKKTFHRYQQTMNGFCRCWIKIMQEKEGFIKEDKIIVETRFTISGKTSIRDSSVLDFSDPSEPSNDVALVIDGEKIYVNKGILAVYSPVLKTMFFGDFAEKNKMEIEMKDIVREEFVELLHVIYPSCKKITNDSMKYLLKLGDRFDIAYVLDRVEDFLIYWAEMEKKEKLELADQYKLIRLKQFINDSAITAVTRIESQPRFDFTDPSELSHDLALVIDGQKIYVNKGILAVHSPVFDTMFFGAFSEKDKEEIELKDIVREEFIDFLHVIYPSCKTITNDSAEYLLDLGDRFMIANVMNRVEDFLIFPSIMANKRKLRLANHYRLFKLQ</sequence>
<evidence type="ECO:0000313" key="3">
    <source>
        <dbReference type="EMBL" id="GMT03037.1"/>
    </source>
</evidence>
<dbReference type="PROSITE" id="PS50144">
    <property type="entry name" value="MATH"/>
    <property type="match status" value="1"/>
</dbReference>
<name>A0AAV5U8D6_9BILA</name>
<feature type="domain" description="BTB" evidence="1">
    <location>
        <begin position="166"/>
        <end position="233"/>
    </location>
</feature>
<keyword evidence="4" id="KW-1185">Reference proteome</keyword>
<dbReference type="Proteomes" id="UP001432027">
    <property type="component" value="Unassembled WGS sequence"/>
</dbReference>
<dbReference type="SMART" id="SM00225">
    <property type="entry name" value="BTB"/>
    <property type="match status" value="2"/>
</dbReference>
<comment type="caution">
    <text evidence="3">The sequence shown here is derived from an EMBL/GenBank/DDBJ whole genome shotgun (WGS) entry which is preliminary data.</text>
</comment>
<dbReference type="SUPFAM" id="SSF49599">
    <property type="entry name" value="TRAF domain-like"/>
    <property type="match status" value="1"/>
</dbReference>
<dbReference type="AlphaFoldDB" id="A0AAV5U8D6"/>
<feature type="domain" description="BTB" evidence="1">
    <location>
        <begin position="313"/>
        <end position="380"/>
    </location>
</feature>
<feature type="non-terminal residue" evidence="3">
    <location>
        <position position="1"/>
    </location>
</feature>
<reference evidence="3" key="1">
    <citation type="submission" date="2023-10" db="EMBL/GenBank/DDBJ databases">
        <title>Genome assembly of Pristionchus species.</title>
        <authorList>
            <person name="Yoshida K."/>
            <person name="Sommer R.J."/>
        </authorList>
    </citation>
    <scope>NUCLEOTIDE SEQUENCE</scope>
    <source>
        <strain evidence="3">RS0144</strain>
    </source>
</reference>
<evidence type="ECO:0000259" key="2">
    <source>
        <dbReference type="PROSITE" id="PS50144"/>
    </source>
</evidence>
<dbReference type="InterPro" id="IPR000210">
    <property type="entry name" value="BTB/POZ_dom"/>
</dbReference>
<dbReference type="PROSITE" id="PS50097">
    <property type="entry name" value="BTB"/>
    <property type="match status" value="2"/>
</dbReference>
<dbReference type="InterPro" id="IPR008974">
    <property type="entry name" value="TRAF-like"/>
</dbReference>
<evidence type="ECO:0008006" key="5">
    <source>
        <dbReference type="Google" id="ProtNLM"/>
    </source>
</evidence>
<dbReference type="InterPro" id="IPR011333">
    <property type="entry name" value="SKP1/BTB/POZ_sf"/>
</dbReference>
<dbReference type="Pfam" id="PF00651">
    <property type="entry name" value="BTB"/>
    <property type="match status" value="2"/>
</dbReference>
<feature type="non-terminal residue" evidence="3">
    <location>
        <position position="430"/>
    </location>
</feature>
<evidence type="ECO:0000313" key="4">
    <source>
        <dbReference type="Proteomes" id="UP001432027"/>
    </source>
</evidence>
<proteinExistence type="predicted"/>
<dbReference type="Pfam" id="PF00917">
    <property type="entry name" value="MATH"/>
    <property type="match status" value="1"/>
</dbReference>